<feature type="transmembrane region" description="Helical" evidence="1">
    <location>
        <begin position="94"/>
        <end position="112"/>
    </location>
</feature>
<proteinExistence type="predicted"/>
<feature type="transmembrane region" description="Helical" evidence="1">
    <location>
        <begin position="37"/>
        <end position="59"/>
    </location>
</feature>
<evidence type="ECO:0000259" key="2">
    <source>
        <dbReference type="Pfam" id="PF00892"/>
    </source>
</evidence>
<evidence type="ECO:0000313" key="3">
    <source>
        <dbReference type="EMBL" id="OGE40432.1"/>
    </source>
</evidence>
<feature type="domain" description="EamA" evidence="2">
    <location>
        <begin position="2"/>
        <end position="132"/>
    </location>
</feature>
<protein>
    <recommendedName>
        <fullName evidence="2">EamA domain-containing protein</fullName>
    </recommendedName>
</protein>
<name>A0A1F5KHP1_9BACT</name>
<keyword evidence="1" id="KW-0472">Membrane</keyword>
<accession>A0A1F5KHP1</accession>
<dbReference type="EMBL" id="MFDD01000010">
    <property type="protein sequence ID" value="OGE40432.1"/>
    <property type="molecule type" value="Genomic_DNA"/>
</dbReference>
<reference evidence="3 4" key="1">
    <citation type="journal article" date="2016" name="Nat. Commun.">
        <title>Thousands of microbial genomes shed light on interconnected biogeochemical processes in an aquifer system.</title>
        <authorList>
            <person name="Anantharaman K."/>
            <person name="Brown C.T."/>
            <person name="Hug L.A."/>
            <person name="Sharon I."/>
            <person name="Castelle C.J."/>
            <person name="Probst A.J."/>
            <person name="Thomas B.C."/>
            <person name="Singh A."/>
            <person name="Wilkins M.J."/>
            <person name="Karaoz U."/>
            <person name="Brodie E.L."/>
            <person name="Williams K.H."/>
            <person name="Hubbard S.S."/>
            <person name="Banfield J.F."/>
        </authorList>
    </citation>
    <scope>NUCLEOTIDE SEQUENCE [LARGE SCALE GENOMIC DNA]</scope>
</reference>
<keyword evidence="1" id="KW-0812">Transmembrane</keyword>
<gene>
    <name evidence="3" type="ORF">A3D25_05400</name>
</gene>
<dbReference type="AlphaFoldDB" id="A0A1F5KHP1"/>
<dbReference type="Pfam" id="PF00892">
    <property type="entry name" value="EamA"/>
    <property type="match status" value="1"/>
</dbReference>
<feature type="transmembrane region" description="Helical" evidence="1">
    <location>
        <begin position="209"/>
        <end position="229"/>
    </location>
</feature>
<feature type="transmembrane region" description="Helical" evidence="1">
    <location>
        <begin position="118"/>
        <end position="136"/>
    </location>
</feature>
<feature type="transmembrane region" description="Helical" evidence="1">
    <location>
        <begin position="241"/>
        <end position="267"/>
    </location>
</feature>
<dbReference type="SUPFAM" id="SSF103481">
    <property type="entry name" value="Multidrug resistance efflux transporter EmrE"/>
    <property type="match status" value="1"/>
</dbReference>
<keyword evidence="1" id="KW-1133">Transmembrane helix</keyword>
<sequence length="298" mass="32971">MTWLQFALAAPAIYALTNFIDKYLLERIIKDSRGMAVYTGFSGLLVGTVLWVVNGFPILSLRDSVLVLLTGVLSIWGFAAYYEALLQESTSKIIILFQMTPIFTLVLSMLVLKESITLTALLGFLLILFAAINMSSTDERGRFKFSKAFFLIMITDLFIAAAYIIFRFVVEGSSFVKIISYESWGIFLGAVLLYLIFPRVRRAAKTNNQRMSVLGVGAIVMNESIYLAAKLFTYSAISLGSAALVSVIEGTQVFYGILYGAILTIIAPKIFKEDISKDGILRTLFFAALAFVGIILLK</sequence>
<evidence type="ECO:0000256" key="1">
    <source>
        <dbReference type="SAM" id="Phobius"/>
    </source>
</evidence>
<dbReference type="InterPro" id="IPR037185">
    <property type="entry name" value="EmrE-like"/>
</dbReference>
<evidence type="ECO:0000313" key="4">
    <source>
        <dbReference type="Proteomes" id="UP000177328"/>
    </source>
</evidence>
<dbReference type="GO" id="GO:0016020">
    <property type="term" value="C:membrane"/>
    <property type="evidence" value="ECO:0007669"/>
    <property type="project" value="InterPro"/>
</dbReference>
<dbReference type="Proteomes" id="UP000177328">
    <property type="component" value="Unassembled WGS sequence"/>
</dbReference>
<feature type="transmembrane region" description="Helical" evidence="1">
    <location>
        <begin position="178"/>
        <end position="197"/>
    </location>
</feature>
<organism evidence="3 4">
    <name type="scientific">Candidatus Daviesbacteria bacterium RIFCSPHIGHO2_02_FULL_43_12</name>
    <dbReference type="NCBI Taxonomy" id="1797776"/>
    <lineage>
        <taxon>Bacteria</taxon>
        <taxon>Candidatus Daviesiibacteriota</taxon>
    </lineage>
</organism>
<feature type="transmembrane region" description="Helical" evidence="1">
    <location>
        <begin position="65"/>
        <end position="82"/>
    </location>
</feature>
<feature type="transmembrane region" description="Helical" evidence="1">
    <location>
        <begin position="279"/>
        <end position="297"/>
    </location>
</feature>
<feature type="transmembrane region" description="Helical" evidence="1">
    <location>
        <begin position="148"/>
        <end position="166"/>
    </location>
</feature>
<comment type="caution">
    <text evidence="3">The sequence shown here is derived from an EMBL/GenBank/DDBJ whole genome shotgun (WGS) entry which is preliminary data.</text>
</comment>
<dbReference type="InterPro" id="IPR000620">
    <property type="entry name" value="EamA_dom"/>
</dbReference>